<keyword evidence="5 10" id="KW-0276">Fatty acid metabolism</keyword>
<protein>
    <recommendedName>
        <fullName evidence="10">Elongation of fatty acids protein</fullName>
        <ecNumber evidence="10">2.3.1.-</ecNumber>
    </recommendedName>
</protein>
<dbReference type="HOGENOM" id="CLU_017661_2_0_1"/>
<comment type="caution">
    <text evidence="12">The sequence shown here is derived from an EMBL/GenBank/DDBJ whole genome shotgun (WGS) entry which is preliminary data.</text>
</comment>
<dbReference type="GO" id="GO:0019367">
    <property type="term" value="P:fatty acid elongation, saturated fatty acid"/>
    <property type="evidence" value="ECO:0007669"/>
    <property type="project" value="TreeGrafter"/>
</dbReference>
<dbReference type="VEuPathDB" id="FungiDB:SPBR_05870"/>
<proteinExistence type="inferred from homology"/>
<dbReference type="PANTHER" id="PTHR11157">
    <property type="entry name" value="FATTY ACID ACYL TRANSFERASE-RELATED"/>
    <property type="match status" value="1"/>
</dbReference>
<evidence type="ECO:0000256" key="7">
    <source>
        <dbReference type="ARBA" id="ARBA00023098"/>
    </source>
</evidence>
<feature type="compositionally biased region" description="Basic and acidic residues" evidence="11">
    <location>
        <begin position="394"/>
        <end position="407"/>
    </location>
</feature>
<evidence type="ECO:0000256" key="3">
    <source>
        <dbReference type="ARBA" id="ARBA00022679"/>
    </source>
</evidence>
<keyword evidence="4 10" id="KW-0812">Transmembrane</keyword>
<evidence type="ECO:0000313" key="13">
    <source>
        <dbReference type="Proteomes" id="UP000031575"/>
    </source>
</evidence>
<dbReference type="Pfam" id="PF01151">
    <property type="entry name" value="ELO"/>
    <property type="match status" value="1"/>
</dbReference>
<gene>
    <name evidence="12" type="ORF">SPBR_05870</name>
</gene>
<dbReference type="GO" id="GO:0042761">
    <property type="term" value="P:very long-chain fatty acid biosynthetic process"/>
    <property type="evidence" value="ECO:0007669"/>
    <property type="project" value="TreeGrafter"/>
</dbReference>
<dbReference type="Proteomes" id="UP000031575">
    <property type="component" value="Unassembled WGS sequence"/>
</dbReference>
<dbReference type="InterPro" id="IPR002076">
    <property type="entry name" value="ELO_fam"/>
</dbReference>
<evidence type="ECO:0000313" key="12">
    <source>
        <dbReference type="EMBL" id="KIH94119.1"/>
    </source>
</evidence>
<dbReference type="GO" id="GO:0009922">
    <property type="term" value="F:fatty acid elongase activity"/>
    <property type="evidence" value="ECO:0007669"/>
    <property type="project" value="InterPro"/>
</dbReference>
<dbReference type="AlphaFoldDB" id="A0A0C2F5D2"/>
<feature type="transmembrane region" description="Helical" evidence="10">
    <location>
        <begin position="287"/>
        <end position="307"/>
    </location>
</feature>
<feature type="compositionally biased region" description="Low complexity" evidence="11">
    <location>
        <begin position="410"/>
        <end position="422"/>
    </location>
</feature>
<comment type="subcellular location">
    <subcellularLocation>
        <location evidence="1">Membrane</location>
        <topology evidence="1">Multi-pass membrane protein</topology>
    </subcellularLocation>
</comment>
<evidence type="ECO:0000256" key="11">
    <source>
        <dbReference type="SAM" id="MobiDB-lite"/>
    </source>
</evidence>
<evidence type="ECO:0000256" key="4">
    <source>
        <dbReference type="ARBA" id="ARBA00022692"/>
    </source>
</evidence>
<dbReference type="PANTHER" id="PTHR11157:SF169">
    <property type="entry name" value="ELONGATION OF FATTY ACIDS PROTEIN"/>
    <property type="match status" value="1"/>
</dbReference>
<feature type="transmembrane region" description="Helical" evidence="10">
    <location>
        <begin position="195"/>
        <end position="215"/>
    </location>
</feature>
<feature type="transmembrane region" description="Helical" evidence="10">
    <location>
        <begin position="91"/>
        <end position="111"/>
    </location>
</feature>
<dbReference type="GO" id="GO:0005789">
    <property type="term" value="C:endoplasmic reticulum membrane"/>
    <property type="evidence" value="ECO:0007669"/>
    <property type="project" value="TreeGrafter"/>
</dbReference>
<name>A0A0C2F5D2_9PEZI</name>
<reference evidence="12 13" key="1">
    <citation type="journal article" date="2014" name="BMC Genomics">
        <title>Comparative genomics of the major fungal agents of human and animal Sporotrichosis: Sporothrix schenckii and Sporothrix brasiliensis.</title>
        <authorList>
            <person name="Teixeira M.M."/>
            <person name="de Almeida L.G."/>
            <person name="Kubitschek-Barreira P."/>
            <person name="Alves F.L."/>
            <person name="Kioshima E.S."/>
            <person name="Abadio A.K."/>
            <person name="Fernandes L."/>
            <person name="Derengowski L.S."/>
            <person name="Ferreira K.S."/>
            <person name="Souza R.C."/>
            <person name="Ruiz J.C."/>
            <person name="de Andrade N.C."/>
            <person name="Paes H.C."/>
            <person name="Nicola A.M."/>
            <person name="Albuquerque P."/>
            <person name="Gerber A.L."/>
            <person name="Martins V.P."/>
            <person name="Peconick L.D."/>
            <person name="Neto A.V."/>
            <person name="Chaucanez C.B."/>
            <person name="Silva P.A."/>
            <person name="Cunha O.L."/>
            <person name="de Oliveira F.F."/>
            <person name="dos Santos T.C."/>
            <person name="Barros A.L."/>
            <person name="Soares M.A."/>
            <person name="de Oliveira L.M."/>
            <person name="Marini M.M."/>
            <person name="Villalobos-Duno H."/>
            <person name="Cunha M.M."/>
            <person name="de Hoog S."/>
            <person name="da Silveira J.F."/>
            <person name="Henrissat B."/>
            <person name="Nino-Vega G.A."/>
            <person name="Cisalpino P.S."/>
            <person name="Mora-Montes H.M."/>
            <person name="Almeida S.R."/>
            <person name="Stajich J.E."/>
            <person name="Lopes-Bezerra L.M."/>
            <person name="Vasconcelos A.T."/>
            <person name="Felipe M.S."/>
        </authorList>
    </citation>
    <scope>NUCLEOTIDE SEQUENCE [LARGE SCALE GENOMIC DNA]</scope>
    <source>
        <strain evidence="12 13">5110</strain>
    </source>
</reference>
<sequence length="492" mass="53464">MAASQIIAKLPKLSYFRLPPSSEPAFLPLPQPGSLAYNPPFQISDSFYAAALDIRVPLTIAAVYAVTAKLLNKYNKSTNRRPWAISQTKAFFAFVVAHNIFLAVYSAWTWIGMVNMLRRTLANPFANTGDPSTSGWAATVDSICRMSGAPGLGNGLVYHEASGVWLTQSSPISPEFALTPDRNQPGRMWNEGLAFYGWLFYLSKFYEVLDTFIILAKGKYSSTLQTYHHAGAMMCMWAGMRYMSAPIWMFVFMNSFIHTLMYSYFTFTAFSVRVPTKVKRSLTSAQITQFLVGASVAMSHSFIGYTVPATQAPGHDSDIVASPNRAANSTSPLAGRAAPTPLKAISCIATSSETFAIWLNVLYLAPLTYLFVKFFVTSYLARSSAESTRSAVGKGKEGVDGTIESKTRKSPAASPNAPASLVASIATTEEEVRRRLSNVGNLAEKAGWDAAIGLEKEVYGVSAEAIDTDDSHDSPAAPAQSNSNKSKTKHSK</sequence>
<feature type="region of interest" description="Disordered" evidence="11">
    <location>
        <begin position="465"/>
        <end position="492"/>
    </location>
</feature>
<evidence type="ECO:0000256" key="9">
    <source>
        <dbReference type="ARBA" id="ARBA00023160"/>
    </source>
</evidence>
<evidence type="ECO:0000256" key="1">
    <source>
        <dbReference type="ARBA" id="ARBA00004141"/>
    </source>
</evidence>
<feature type="transmembrane region" description="Helical" evidence="10">
    <location>
        <begin position="256"/>
        <end position="275"/>
    </location>
</feature>
<keyword evidence="7 10" id="KW-0443">Lipid metabolism</keyword>
<dbReference type="RefSeq" id="XP_040622129.1">
    <property type="nucleotide sequence ID" value="XM_040764133.1"/>
</dbReference>
<comment type="similarity">
    <text evidence="10">Belongs to the ELO family.</text>
</comment>
<keyword evidence="8 10" id="KW-0472">Membrane</keyword>
<organism evidence="12 13">
    <name type="scientific">Sporothrix brasiliensis 5110</name>
    <dbReference type="NCBI Taxonomy" id="1398154"/>
    <lineage>
        <taxon>Eukaryota</taxon>
        <taxon>Fungi</taxon>
        <taxon>Dikarya</taxon>
        <taxon>Ascomycota</taxon>
        <taxon>Pezizomycotina</taxon>
        <taxon>Sordariomycetes</taxon>
        <taxon>Sordariomycetidae</taxon>
        <taxon>Ophiostomatales</taxon>
        <taxon>Ophiostomataceae</taxon>
        <taxon>Sporothrix</taxon>
    </lineage>
</organism>
<dbReference type="EMBL" id="AWTV01000004">
    <property type="protein sequence ID" value="KIH94119.1"/>
    <property type="molecule type" value="Genomic_DNA"/>
</dbReference>
<keyword evidence="2 10" id="KW-0444">Lipid biosynthesis</keyword>
<evidence type="ECO:0000256" key="2">
    <source>
        <dbReference type="ARBA" id="ARBA00022516"/>
    </source>
</evidence>
<evidence type="ECO:0000256" key="10">
    <source>
        <dbReference type="RuleBase" id="RU361115"/>
    </source>
</evidence>
<feature type="transmembrane region" description="Helical" evidence="10">
    <location>
        <begin position="361"/>
        <end position="381"/>
    </location>
</feature>
<comment type="catalytic activity">
    <reaction evidence="10">
        <text>an acyl-CoA + malonyl-CoA + H(+) = a 3-oxoacyl-CoA + CO2 + CoA</text>
        <dbReference type="Rhea" id="RHEA:50252"/>
        <dbReference type="ChEBI" id="CHEBI:15378"/>
        <dbReference type="ChEBI" id="CHEBI:16526"/>
        <dbReference type="ChEBI" id="CHEBI:57287"/>
        <dbReference type="ChEBI" id="CHEBI:57384"/>
        <dbReference type="ChEBI" id="CHEBI:58342"/>
        <dbReference type="ChEBI" id="CHEBI:90726"/>
    </reaction>
    <physiologicalReaction direction="left-to-right" evidence="10">
        <dbReference type="Rhea" id="RHEA:50253"/>
    </physiologicalReaction>
</comment>
<evidence type="ECO:0000256" key="8">
    <source>
        <dbReference type="ARBA" id="ARBA00023136"/>
    </source>
</evidence>
<evidence type="ECO:0000256" key="6">
    <source>
        <dbReference type="ARBA" id="ARBA00022989"/>
    </source>
</evidence>
<keyword evidence="6 10" id="KW-1133">Transmembrane helix</keyword>
<evidence type="ECO:0000256" key="5">
    <source>
        <dbReference type="ARBA" id="ARBA00022832"/>
    </source>
</evidence>
<keyword evidence="13" id="KW-1185">Reference proteome</keyword>
<dbReference type="GO" id="GO:0034625">
    <property type="term" value="P:fatty acid elongation, monounsaturated fatty acid"/>
    <property type="evidence" value="ECO:0007669"/>
    <property type="project" value="TreeGrafter"/>
</dbReference>
<keyword evidence="3 10" id="KW-0808">Transferase</keyword>
<dbReference type="OrthoDB" id="10259681at2759"/>
<dbReference type="EC" id="2.3.1.-" evidence="10"/>
<accession>A0A0C2F5D2</accession>
<feature type="region of interest" description="Disordered" evidence="11">
    <location>
        <begin position="390"/>
        <end position="422"/>
    </location>
</feature>
<dbReference type="GO" id="GO:0034626">
    <property type="term" value="P:fatty acid elongation, polyunsaturated fatty acid"/>
    <property type="evidence" value="ECO:0007669"/>
    <property type="project" value="TreeGrafter"/>
</dbReference>
<keyword evidence="9 10" id="KW-0275">Fatty acid biosynthesis</keyword>
<dbReference type="GeneID" id="63679054"/>
<dbReference type="GO" id="GO:0030148">
    <property type="term" value="P:sphingolipid biosynthetic process"/>
    <property type="evidence" value="ECO:0007669"/>
    <property type="project" value="TreeGrafter"/>
</dbReference>